<evidence type="ECO:0000256" key="1">
    <source>
        <dbReference type="SAM" id="MobiDB-lite"/>
    </source>
</evidence>
<name>A0AAV7Q857_PLEWA</name>
<dbReference type="EMBL" id="JANPWB010000010">
    <property type="protein sequence ID" value="KAJ1136523.1"/>
    <property type="molecule type" value="Genomic_DNA"/>
</dbReference>
<evidence type="ECO:0000313" key="3">
    <source>
        <dbReference type="Proteomes" id="UP001066276"/>
    </source>
</evidence>
<keyword evidence="3" id="KW-1185">Reference proteome</keyword>
<gene>
    <name evidence="2" type="ORF">NDU88_002938</name>
</gene>
<organism evidence="2 3">
    <name type="scientific">Pleurodeles waltl</name>
    <name type="common">Iberian ribbed newt</name>
    <dbReference type="NCBI Taxonomy" id="8319"/>
    <lineage>
        <taxon>Eukaryota</taxon>
        <taxon>Metazoa</taxon>
        <taxon>Chordata</taxon>
        <taxon>Craniata</taxon>
        <taxon>Vertebrata</taxon>
        <taxon>Euteleostomi</taxon>
        <taxon>Amphibia</taxon>
        <taxon>Batrachia</taxon>
        <taxon>Caudata</taxon>
        <taxon>Salamandroidea</taxon>
        <taxon>Salamandridae</taxon>
        <taxon>Pleurodelinae</taxon>
        <taxon>Pleurodeles</taxon>
    </lineage>
</organism>
<sequence length="70" mass="8111">MVSIAEAFIAYYEEFYASLTRMTEDYVDLLREIRLRGLSREERDKSDAELSEEEVTTALQGLQSGKGEWN</sequence>
<reference evidence="2" key="1">
    <citation type="journal article" date="2022" name="bioRxiv">
        <title>Sequencing and chromosome-scale assembly of the giantPleurodeles waltlgenome.</title>
        <authorList>
            <person name="Brown T."/>
            <person name="Elewa A."/>
            <person name="Iarovenko S."/>
            <person name="Subramanian E."/>
            <person name="Araus A.J."/>
            <person name="Petzold A."/>
            <person name="Susuki M."/>
            <person name="Suzuki K.-i.T."/>
            <person name="Hayashi T."/>
            <person name="Toyoda A."/>
            <person name="Oliveira C."/>
            <person name="Osipova E."/>
            <person name="Leigh N.D."/>
            <person name="Simon A."/>
            <person name="Yun M.H."/>
        </authorList>
    </citation>
    <scope>NUCLEOTIDE SEQUENCE</scope>
    <source>
        <strain evidence="2">20211129_DDA</strain>
        <tissue evidence="2">Liver</tissue>
    </source>
</reference>
<dbReference type="Proteomes" id="UP001066276">
    <property type="component" value="Chromosome 6"/>
</dbReference>
<proteinExistence type="predicted"/>
<dbReference type="AlphaFoldDB" id="A0AAV7Q857"/>
<feature type="region of interest" description="Disordered" evidence="1">
    <location>
        <begin position="40"/>
        <end position="70"/>
    </location>
</feature>
<accession>A0AAV7Q857</accession>
<evidence type="ECO:0000313" key="2">
    <source>
        <dbReference type="EMBL" id="KAJ1136523.1"/>
    </source>
</evidence>
<protein>
    <submittedName>
        <fullName evidence="2">Uncharacterized protein</fullName>
    </submittedName>
</protein>
<comment type="caution">
    <text evidence="2">The sequence shown here is derived from an EMBL/GenBank/DDBJ whole genome shotgun (WGS) entry which is preliminary data.</text>
</comment>